<keyword evidence="3" id="KW-1003">Cell membrane</keyword>
<feature type="transmembrane region" description="Helical" evidence="7">
    <location>
        <begin position="281"/>
        <end position="303"/>
    </location>
</feature>
<accession>A0A6A9QLI4</accession>
<comment type="subcellular location">
    <subcellularLocation>
        <location evidence="1 7">Cell membrane</location>
        <topology evidence="1 7">Multi-pass membrane protein</topology>
    </subcellularLocation>
</comment>
<dbReference type="RefSeq" id="WP_083476972.1">
    <property type="nucleotide sequence ID" value="NZ_BBBY01000013.1"/>
</dbReference>
<dbReference type="PANTHER" id="PTHR30465">
    <property type="entry name" value="INNER MEMBRANE ABC TRANSPORTER"/>
    <property type="match status" value="1"/>
</dbReference>
<dbReference type="Pfam" id="PF00528">
    <property type="entry name" value="BPD_transp_1"/>
    <property type="match status" value="1"/>
</dbReference>
<gene>
    <name evidence="9" type="ORF">GC250_10530</name>
</gene>
<comment type="similarity">
    <text evidence="7">Belongs to the binding-protein-dependent transport system permease family.</text>
</comment>
<dbReference type="SUPFAM" id="SSF161098">
    <property type="entry name" value="MetI-like"/>
    <property type="match status" value="1"/>
</dbReference>
<dbReference type="GO" id="GO:0005886">
    <property type="term" value="C:plasma membrane"/>
    <property type="evidence" value="ECO:0007669"/>
    <property type="project" value="UniProtKB-SubCell"/>
</dbReference>
<keyword evidence="5 7" id="KW-1133">Transmembrane helix</keyword>
<keyword evidence="4 7" id="KW-0812">Transmembrane</keyword>
<evidence type="ECO:0000256" key="7">
    <source>
        <dbReference type="RuleBase" id="RU363032"/>
    </source>
</evidence>
<evidence type="ECO:0000256" key="6">
    <source>
        <dbReference type="ARBA" id="ARBA00023136"/>
    </source>
</evidence>
<dbReference type="InterPro" id="IPR035906">
    <property type="entry name" value="MetI-like_sf"/>
</dbReference>
<keyword evidence="6 7" id="KW-0472">Membrane</keyword>
<dbReference type="Proteomes" id="UP000470772">
    <property type="component" value="Unassembled WGS sequence"/>
</dbReference>
<dbReference type="OrthoDB" id="44105at2157"/>
<organism evidence="9 10">
    <name type="scientific">Sulfuracidifex metallicus DSM 6482 = JCM 9184</name>
    <dbReference type="NCBI Taxonomy" id="523847"/>
    <lineage>
        <taxon>Archaea</taxon>
        <taxon>Thermoproteota</taxon>
        <taxon>Thermoprotei</taxon>
        <taxon>Sulfolobales</taxon>
        <taxon>Sulfolobaceae</taxon>
        <taxon>Sulfuracidifex</taxon>
    </lineage>
</organism>
<dbReference type="EMBL" id="WGGD01000005">
    <property type="protein sequence ID" value="MUN29856.1"/>
    <property type="molecule type" value="Genomic_DNA"/>
</dbReference>
<dbReference type="PANTHER" id="PTHR30465:SF0">
    <property type="entry name" value="OLIGOPEPTIDE TRANSPORT SYSTEM PERMEASE PROTEIN APPB"/>
    <property type="match status" value="1"/>
</dbReference>
<protein>
    <submittedName>
        <fullName evidence="9">ABC transporter permease subunit</fullName>
    </submittedName>
</protein>
<feature type="transmembrane region" description="Helical" evidence="7">
    <location>
        <begin position="323"/>
        <end position="350"/>
    </location>
</feature>
<comment type="caution">
    <text evidence="9">The sequence shown here is derived from an EMBL/GenBank/DDBJ whole genome shotgun (WGS) entry which is preliminary data.</text>
</comment>
<dbReference type="AlphaFoldDB" id="A0A6A9QLI4"/>
<sequence length="360" mass="40806">MEAKKSNELEKTTRRKGSLLARASSRLPPRYIVKRLIERFILLFAIVNFLFFIFWVFPLYIAHFNPAEFYVPLNYKNINREAEVQALDRQFGFDKPVYVQYIDYVISMLTFHFGYSLIYDQSITSLIISHLPVDLIILIPSLILSTVLAVGLGLFSALRYGRIADVINSNLAIITYFVPAFWLLTIILDYLGFTLNLFPTNIVDALTGPNGEPLKGFAYVAGLLKFSALPIILLTFLSYGIRMVLTKASAVEVMGSHFITYLRAKGIPESRVVFRHVLRNAIIPALTRVGVDFAFVITGSVFVEEIFNFQGVGLLLLQAAENVNIPVLGASFFIINFYIIVVLLILDFVYPFIDPRVKYE</sequence>
<evidence type="ECO:0000256" key="4">
    <source>
        <dbReference type="ARBA" id="ARBA00022692"/>
    </source>
</evidence>
<feature type="domain" description="ABC transmembrane type-1" evidence="8">
    <location>
        <begin position="131"/>
        <end position="350"/>
    </location>
</feature>
<feature type="transmembrane region" description="Helical" evidence="7">
    <location>
        <begin position="40"/>
        <end position="61"/>
    </location>
</feature>
<evidence type="ECO:0000313" key="9">
    <source>
        <dbReference type="EMBL" id="MUN29856.1"/>
    </source>
</evidence>
<feature type="transmembrane region" description="Helical" evidence="7">
    <location>
        <begin position="216"/>
        <end position="237"/>
    </location>
</feature>
<dbReference type="Pfam" id="PF19300">
    <property type="entry name" value="BPD_transp_1_N"/>
    <property type="match status" value="1"/>
</dbReference>
<evidence type="ECO:0000313" key="10">
    <source>
        <dbReference type="Proteomes" id="UP000470772"/>
    </source>
</evidence>
<feature type="transmembrane region" description="Helical" evidence="7">
    <location>
        <begin position="170"/>
        <end position="191"/>
    </location>
</feature>
<dbReference type="InterPro" id="IPR000515">
    <property type="entry name" value="MetI-like"/>
</dbReference>
<feature type="transmembrane region" description="Helical" evidence="7">
    <location>
        <begin position="135"/>
        <end position="158"/>
    </location>
</feature>
<dbReference type="PROSITE" id="PS50928">
    <property type="entry name" value="ABC_TM1"/>
    <property type="match status" value="1"/>
</dbReference>
<dbReference type="GO" id="GO:0055085">
    <property type="term" value="P:transmembrane transport"/>
    <property type="evidence" value="ECO:0007669"/>
    <property type="project" value="InterPro"/>
</dbReference>
<name>A0A6A9QLI4_SULME</name>
<evidence type="ECO:0000256" key="3">
    <source>
        <dbReference type="ARBA" id="ARBA00022475"/>
    </source>
</evidence>
<dbReference type="InterPro" id="IPR045621">
    <property type="entry name" value="BPD_transp_1_N"/>
</dbReference>
<dbReference type="CDD" id="cd06261">
    <property type="entry name" value="TM_PBP2"/>
    <property type="match status" value="1"/>
</dbReference>
<keyword evidence="10" id="KW-1185">Reference proteome</keyword>
<keyword evidence="2 7" id="KW-0813">Transport</keyword>
<evidence type="ECO:0000256" key="2">
    <source>
        <dbReference type="ARBA" id="ARBA00022448"/>
    </source>
</evidence>
<evidence type="ECO:0000256" key="5">
    <source>
        <dbReference type="ARBA" id="ARBA00022989"/>
    </source>
</evidence>
<evidence type="ECO:0000259" key="8">
    <source>
        <dbReference type="PROSITE" id="PS50928"/>
    </source>
</evidence>
<dbReference type="Gene3D" id="1.10.3720.10">
    <property type="entry name" value="MetI-like"/>
    <property type="match status" value="1"/>
</dbReference>
<reference evidence="9 10" key="1">
    <citation type="submission" date="2019-10" db="EMBL/GenBank/DDBJ databases">
        <title>Sequencing and Assembly of Multiple Reported Metal-Biooxidizing Members of the Extremely Thermoacidophilic Archaeal Family Sulfolobaceae.</title>
        <authorList>
            <person name="Counts J.A."/>
            <person name="Kelly R.M."/>
        </authorList>
    </citation>
    <scope>NUCLEOTIDE SEQUENCE [LARGE SCALE GENOMIC DNA]</scope>
    <source>
        <strain evidence="9 10">DSM 6482</strain>
    </source>
</reference>
<proteinExistence type="inferred from homology"/>
<evidence type="ECO:0000256" key="1">
    <source>
        <dbReference type="ARBA" id="ARBA00004651"/>
    </source>
</evidence>